<keyword evidence="9" id="KW-1185">Reference proteome</keyword>
<dbReference type="PRINTS" id="PR00367">
    <property type="entry name" value="ETHRSPELEMNT"/>
</dbReference>
<dbReference type="InterPro" id="IPR016177">
    <property type="entry name" value="DNA-bd_dom_sf"/>
</dbReference>
<keyword evidence="2" id="KW-0805">Transcription regulation</keyword>
<dbReference type="PANTHER" id="PTHR32467">
    <property type="entry name" value="AP2-LIKE ETHYLENE-RESPONSIVE TRANSCRIPTION FACTOR"/>
    <property type="match status" value="1"/>
</dbReference>
<evidence type="ECO:0000256" key="5">
    <source>
        <dbReference type="ARBA" id="ARBA00023242"/>
    </source>
</evidence>
<evidence type="ECO:0000256" key="3">
    <source>
        <dbReference type="ARBA" id="ARBA00023125"/>
    </source>
</evidence>
<evidence type="ECO:0000256" key="4">
    <source>
        <dbReference type="ARBA" id="ARBA00023163"/>
    </source>
</evidence>
<dbReference type="InterPro" id="IPR001471">
    <property type="entry name" value="AP2/ERF_dom"/>
</dbReference>
<evidence type="ECO:0000256" key="2">
    <source>
        <dbReference type="ARBA" id="ARBA00023015"/>
    </source>
</evidence>
<feature type="region of interest" description="Disordered" evidence="6">
    <location>
        <begin position="184"/>
        <end position="203"/>
    </location>
</feature>
<dbReference type="SUPFAM" id="SSF54171">
    <property type="entry name" value="DNA-binding domain"/>
    <property type="match status" value="2"/>
</dbReference>
<keyword evidence="5" id="KW-0539">Nucleus</keyword>
<feature type="compositionally biased region" description="Basic and acidic residues" evidence="6">
    <location>
        <begin position="193"/>
        <end position="203"/>
    </location>
</feature>
<keyword evidence="4" id="KW-0804">Transcription</keyword>
<evidence type="ECO:0000313" key="9">
    <source>
        <dbReference type="Proteomes" id="UP001396334"/>
    </source>
</evidence>
<comment type="caution">
    <text evidence="8">The sequence shown here is derived from an EMBL/GenBank/DDBJ whole genome shotgun (WGS) entry which is preliminary data.</text>
</comment>
<evidence type="ECO:0000259" key="7">
    <source>
        <dbReference type="PROSITE" id="PS51032"/>
    </source>
</evidence>
<dbReference type="EMBL" id="JBBPBN010000009">
    <property type="protein sequence ID" value="KAK9032586.1"/>
    <property type="molecule type" value="Genomic_DNA"/>
</dbReference>
<keyword evidence="3" id="KW-0238">DNA-binding</keyword>
<dbReference type="SMART" id="SM00380">
    <property type="entry name" value="AP2"/>
    <property type="match status" value="2"/>
</dbReference>
<feature type="region of interest" description="Disordered" evidence="6">
    <location>
        <begin position="815"/>
        <end position="837"/>
    </location>
</feature>
<protein>
    <recommendedName>
        <fullName evidence="7">AP2/ERF domain-containing protein</fullName>
    </recommendedName>
</protein>
<feature type="compositionally biased region" description="Polar residues" evidence="6">
    <location>
        <begin position="815"/>
        <end position="827"/>
    </location>
</feature>
<feature type="domain" description="AP2/ERF" evidence="7">
    <location>
        <begin position="736"/>
        <end position="794"/>
    </location>
</feature>
<reference evidence="8 9" key="1">
    <citation type="journal article" date="2024" name="G3 (Bethesda)">
        <title>Genome assembly of Hibiscus sabdariffa L. provides insights into metabolisms of medicinal natural products.</title>
        <authorList>
            <person name="Kim T."/>
        </authorList>
    </citation>
    <scope>NUCLEOTIDE SEQUENCE [LARGE SCALE GENOMIC DNA]</scope>
    <source>
        <strain evidence="8">TK-2024</strain>
        <tissue evidence="8">Old leaves</tissue>
    </source>
</reference>
<sequence>MMEVRWRNGKMGRWTVVCSGRFSHCEVDLKSKAGRCCTKEWKPGLSDVLRGQVSEGSGFGIHGVVKSKTGGMKELYQYDFLISKGSEWFRLEAFDVVSHRAFVLFYSSYNKPNSLSWSKVTVYSSYGPSYHSWSWDIQFLPKCLGQSYAHKQFAATWRRKMSTKLELWWDFTSVFLFLPGSGNNGSSELESEPESRSKEADAKMNEQPLTAVGKADLLNGKSTAKGVIVIFHSVDCTSSKISSLTLVVLIMSELLRRKAEMYHGIMLPIQLDFGDISLKISKYEKATPCQIGLCQIGFLGNVLVFWLGLFNISLSSPNGSTSCDKSFDVGIMSFYGIATVGDRELKDKEITANLHLESYGIYCQIFDILVNLKGKEKAAILKLQFEGGIYSKFNFHIKTGGKTWLKGSGPPSPFSPPTYQPLFLPPPYHSCKCRPPLKPPFLTGLYSMFLVLGMFPPLPWPLRSYGCFAPGILPGWVRLLLFAATTASCSIIHQDKNHPFLLPLSSFGIMDSSATLRRLFQAVDRAAEEDAGGGTPGTTAGATHLPAFKGGPKLEDFLGGSPSATQQLPLHHNLSAQTPVTLTVSDNDIYNSELKTMAVSSLRGFSSQQTDIQPQQVATAEPAPKRGLDTFGQRTSIYRGVTRHRWTGRYEAHLWDNSCRREGQSRKGRQGGYDKEDKAARAYDLAALKYWGPTTTTNFPISNYEKELEEMKNMTKQEFVASLRRKSSGFSRGASIYRGVTRHHQHGRWQARIGRVAGNKDLYLGTFSTQEEAAEAYDIAAIKFRGLNAVTNFDMSRYDMKSIVNSNLPIGGLSTKSKNCSDSASDSKSTDGDRDHCSGIAIPIKQDPSGYWSNVFGYGNTGGASLSMIHHPSNEGSGFQSPSGYSSAYGVNGGGYEEQQLESDVGTGSLQFATRAVSRDNDEKSSSASGYGKWKMAESFHSTYQTAKQSLTVLQKPIFGME</sequence>
<gene>
    <name evidence="8" type="ORF">V6N11_056846</name>
</gene>
<evidence type="ECO:0000256" key="1">
    <source>
        <dbReference type="ARBA" id="ARBA00004123"/>
    </source>
</evidence>
<dbReference type="Pfam" id="PF00847">
    <property type="entry name" value="AP2"/>
    <property type="match status" value="1"/>
</dbReference>
<dbReference type="PANTHER" id="PTHR32467:SF99">
    <property type="entry name" value="AP2-LIKE ETHYLENE-RESPONSIVE TRANSCRIPTION FACTOR AIL5"/>
    <property type="match status" value="1"/>
</dbReference>
<feature type="region of interest" description="Disordered" evidence="6">
    <location>
        <begin position="527"/>
        <end position="546"/>
    </location>
</feature>
<name>A0ABR2T5P5_9ROSI</name>
<comment type="subcellular location">
    <subcellularLocation>
        <location evidence="1">Nucleus</location>
    </subcellularLocation>
</comment>
<dbReference type="Gene3D" id="3.30.730.10">
    <property type="entry name" value="AP2/ERF domain"/>
    <property type="match status" value="2"/>
</dbReference>
<dbReference type="PROSITE" id="PS51032">
    <property type="entry name" value="AP2_ERF"/>
    <property type="match status" value="2"/>
</dbReference>
<accession>A0ABR2T5P5</accession>
<feature type="domain" description="AP2/ERF" evidence="7">
    <location>
        <begin position="637"/>
        <end position="700"/>
    </location>
</feature>
<feature type="compositionally biased region" description="Basic and acidic residues" evidence="6">
    <location>
        <begin position="828"/>
        <end position="837"/>
    </location>
</feature>
<dbReference type="CDD" id="cd00018">
    <property type="entry name" value="AP2"/>
    <property type="match status" value="2"/>
</dbReference>
<organism evidence="8 9">
    <name type="scientific">Hibiscus sabdariffa</name>
    <name type="common">roselle</name>
    <dbReference type="NCBI Taxonomy" id="183260"/>
    <lineage>
        <taxon>Eukaryota</taxon>
        <taxon>Viridiplantae</taxon>
        <taxon>Streptophyta</taxon>
        <taxon>Embryophyta</taxon>
        <taxon>Tracheophyta</taxon>
        <taxon>Spermatophyta</taxon>
        <taxon>Magnoliopsida</taxon>
        <taxon>eudicotyledons</taxon>
        <taxon>Gunneridae</taxon>
        <taxon>Pentapetalae</taxon>
        <taxon>rosids</taxon>
        <taxon>malvids</taxon>
        <taxon>Malvales</taxon>
        <taxon>Malvaceae</taxon>
        <taxon>Malvoideae</taxon>
        <taxon>Hibiscus</taxon>
    </lineage>
</organism>
<dbReference type="InterPro" id="IPR036955">
    <property type="entry name" value="AP2/ERF_dom_sf"/>
</dbReference>
<dbReference type="Proteomes" id="UP001396334">
    <property type="component" value="Unassembled WGS sequence"/>
</dbReference>
<proteinExistence type="predicted"/>
<evidence type="ECO:0000313" key="8">
    <source>
        <dbReference type="EMBL" id="KAK9032586.1"/>
    </source>
</evidence>
<evidence type="ECO:0000256" key="6">
    <source>
        <dbReference type="SAM" id="MobiDB-lite"/>
    </source>
</evidence>